<evidence type="ECO:0000313" key="1">
    <source>
        <dbReference type="EMBL" id="KUK81329.1"/>
    </source>
</evidence>
<dbReference type="Proteomes" id="UP000054705">
    <property type="component" value="Unassembled WGS sequence"/>
</dbReference>
<reference evidence="2" key="1">
    <citation type="journal article" date="2015" name="MBio">
        <title>Genome-Resolved Metagenomic Analysis Reveals Roles for Candidate Phyla and Other Microbial Community Members in Biogeochemical Transformations in Oil Reservoirs.</title>
        <authorList>
            <person name="Hu P."/>
            <person name="Tom L."/>
            <person name="Singh A."/>
            <person name="Thomas B.C."/>
            <person name="Baker B.J."/>
            <person name="Piceno Y.M."/>
            <person name="Andersen G.L."/>
            <person name="Banfield J.F."/>
        </authorList>
    </citation>
    <scope>NUCLEOTIDE SEQUENCE [LARGE SCALE GENOMIC DNA]</scope>
</reference>
<dbReference type="InterPro" id="IPR020115">
    <property type="entry name" value="Fin"/>
</dbReference>
<evidence type="ECO:0000313" key="2">
    <source>
        <dbReference type="Proteomes" id="UP000054705"/>
    </source>
</evidence>
<dbReference type="Pfam" id="PF10955">
    <property type="entry name" value="Fin"/>
    <property type="match status" value="1"/>
</dbReference>
<proteinExistence type="predicted"/>
<dbReference type="AlphaFoldDB" id="A0A101HR51"/>
<dbReference type="EMBL" id="LGGS01000159">
    <property type="protein sequence ID" value="KUK81329.1"/>
    <property type="molecule type" value="Genomic_DNA"/>
</dbReference>
<gene>
    <name evidence="1" type="ORF">XD97_0676</name>
</gene>
<accession>A0A101HR51</accession>
<dbReference type="GO" id="GO:0010468">
    <property type="term" value="P:regulation of gene expression"/>
    <property type="evidence" value="ECO:0007669"/>
    <property type="project" value="InterPro"/>
</dbReference>
<name>A0A101HR51_9FIRM</name>
<sequence length="76" mass="8212">MKLTYICECCDAAVEEIEILPSQTGGMSTGLTGTVPQDIINTGKRGALILTTLCDDCREMVYGGPENSFFERPGLH</sequence>
<comment type="caution">
    <text evidence="1">The sequence shown here is derived from an EMBL/GenBank/DDBJ whole genome shotgun (WGS) entry which is preliminary data.</text>
</comment>
<organism evidence="1 2">
    <name type="scientific">Pelotomaculum thermopropionicum</name>
    <dbReference type="NCBI Taxonomy" id="110500"/>
    <lineage>
        <taxon>Bacteria</taxon>
        <taxon>Bacillati</taxon>
        <taxon>Bacillota</taxon>
        <taxon>Clostridia</taxon>
        <taxon>Eubacteriales</taxon>
        <taxon>Desulfotomaculaceae</taxon>
        <taxon>Pelotomaculum</taxon>
    </lineage>
</organism>
<protein>
    <submittedName>
        <fullName evidence="1">Putative membrane protein</fullName>
    </submittedName>
</protein>